<comment type="caution">
    <text evidence="2">The sequence shown here is derived from an EMBL/GenBank/DDBJ whole genome shotgun (WGS) entry which is preliminary data.</text>
</comment>
<accession>A0ABU1DL43</accession>
<dbReference type="InterPro" id="IPR004919">
    <property type="entry name" value="GmrSD_N"/>
</dbReference>
<name>A0ABU1DL43_9HYPH</name>
<gene>
    <name evidence="2" type="ORF">IHQ68_19745</name>
</gene>
<evidence type="ECO:0000259" key="1">
    <source>
        <dbReference type="Pfam" id="PF03235"/>
    </source>
</evidence>
<dbReference type="PANTHER" id="PTHR39639">
    <property type="entry name" value="CHROMOSOME 16, WHOLE GENOME SHOTGUN SEQUENCE"/>
    <property type="match status" value="1"/>
</dbReference>
<dbReference type="Pfam" id="PF03235">
    <property type="entry name" value="GmrSD_N"/>
    <property type="match status" value="1"/>
</dbReference>
<proteinExistence type="predicted"/>
<reference evidence="2" key="1">
    <citation type="submission" date="2020-10" db="EMBL/GenBank/DDBJ databases">
        <authorList>
            <person name="Abbas A."/>
            <person name="Razzaq R."/>
            <person name="Waqas M."/>
            <person name="Abbas N."/>
            <person name="Nielsen T.K."/>
            <person name="Hansen L.H."/>
            <person name="Hussain S."/>
            <person name="Shahid M."/>
        </authorList>
    </citation>
    <scope>NUCLEOTIDE SEQUENCE</scope>
    <source>
        <strain evidence="2">S14</strain>
    </source>
</reference>
<evidence type="ECO:0000313" key="2">
    <source>
        <dbReference type="EMBL" id="MDR4308861.1"/>
    </source>
</evidence>
<dbReference type="Proteomes" id="UP001181622">
    <property type="component" value="Unassembled WGS sequence"/>
</dbReference>
<sequence length="394" mass="45283">MVGSDEEFVELEDQAENLDDIEEFDPISVSEAVVSGTDWTTETVINQINKGNIQLNPRFQRRDAWEPQRKSRFIESLILGLPIPQLVLAESKTKRGSYIVIDGKQRLLSIRQFAAAPDDKMFQPLQLSGLSMRNDLRRYSLNDLKNDPQRSDDLASFENQPIRTVVIKNWSTEDFLYQVFLRLNTGSVPLSPQELRQALHPGDFVEFADIASGESPALRDLLKLKKPDFRMRDAELLIRWYAFQFFGHTYNGDLKGFLDRTCLTLNQEWPRRGQEVVDHMAQFEAAYDTALRIFKSNVCRKWTARGYERPFNRAIFDFLLYYFSDSTVRQAALARAADIEKEFKALCENDSQFLGAIERTTKSIGATSLRFSIWAESLNKLLGLNLRSPVPFLG</sequence>
<organism evidence="2 3">
    <name type="scientific">Chelatococcus sambhunathii</name>
    <dbReference type="NCBI Taxonomy" id="363953"/>
    <lineage>
        <taxon>Bacteria</taxon>
        <taxon>Pseudomonadati</taxon>
        <taxon>Pseudomonadota</taxon>
        <taxon>Alphaproteobacteria</taxon>
        <taxon>Hyphomicrobiales</taxon>
        <taxon>Chelatococcaceae</taxon>
        <taxon>Chelatococcus</taxon>
    </lineage>
</organism>
<protein>
    <submittedName>
        <fullName evidence="2">DUF262 domain-containing protein</fullName>
    </submittedName>
</protein>
<dbReference type="EMBL" id="JADBEO010000083">
    <property type="protein sequence ID" value="MDR4308861.1"/>
    <property type="molecule type" value="Genomic_DNA"/>
</dbReference>
<dbReference type="PANTHER" id="PTHR39639:SF1">
    <property type="entry name" value="DUF262 DOMAIN-CONTAINING PROTEIN"/>
    <property type="match status" value="1"/>
</dbReference>
<keyword evidence="3" id="KW-1185">Reference proteome</keyword>
<evidence type="ECO:0000313" key="3">
    <source>
        <dbReference type="Proteomes" id="UP001181622"/>
    </source>
</evidence>
<feature type="domain" description="GmrSD restriction endonucleases N-terminal" evidence="1">
    <location>
        <begin position="45"/>
        <end position="200"/>
    </location>
</feature>